<organism evidence="2 3">
    <name type="scientific">Nocardiopsis akebiae</name>
    <dbReference type="NCBI Taxonomy" id="2831968"/>
    <lineage>
        <taxon>Bacteria</taxon>
        <taxon>Bacillati</taxon>
        <taxon>Actinomycetota</taxon>
        <taxon>Actinomycetes</taxon>
        <taxon>Streptosporangiales</taxon>
        <taxon>Nocardiopsidaceae</taxon>
        <taxon>Nocardiopsis</taxon>
    </lineage>
</organism>
<dbReference type="InterPro" id="IPR004027">
    <property type="entry name" value="SEC_C_motif"/>
</dbReference>
<dbReference type="Gene3D" id="3.10.450.50">
    <property type="match status" value="1"/>
</dbReference>
<dbReference type="Pfam" id="PF02810">
    <property type="entry name" value="SEC-C"/>
    <property type="match status" value="1"/>
</dbReference>
<protein>
    <submittedName>
        <fullName evidence="2">SEC-C domain-containing protein</fullName>
    </submittedName>
</protein>
<dbReference type="SUPFAM" id="SSF103642">
    <property type="entry name" value="Sec-C motif"/>
    <property type="match status" value="1"/>
</dbReference>
<dbReference type="RefSeq" id="WP_212643854.1">
    <property type="nucleotide sequence ID" value="NZ_CP074132.1"/>
</dbReference>
<evidence type="ECO:0000313" key="3">
    <source>
        <dbReference type="Proteomes" id="UP000678016"/>
    </source>
</evidence>
<evidence type="ECO:0000313" key="2">
    <source>
        <dbReference type="EMBL" id="QUX31161.1"/>
    </source>
</evidence>
<name>A0ABX8CDJ3_9ACTN</name>
<dbReference type="Proteomes" id="UP000678016">
    <property type="component" value="Chromosome"/>
</dbReference>
<proteinExistence type="predicted"/>
<keyword evidence="3" id="KW-1185">Reference proteome</keyword>
<accession>A0ABX8CDJ3</accession>
<sequence length="338" mass="37425">MNDHASCTATAGDDTPLTAALRGLDLPGRVLKELAAHPDDTGEVLMDSAVELRRAGRDDQARRLLETVREHPPTSEDGQYASVELADLLRESSDPRARAEAERITSELLRPGHLDEGPADLLGEDLRELERWDEALRCFNIAARQLLAEPPEELADEDDLSLSPIVNRLLARMKLGLPHDGHDEVALAVAQRQAQGALRPPYGEEGWPEEDGPDRDVEALYSRAAFDGARARGLLAGRAAEHDADAYYRAAERSLRERDREHPGTPRSVVLHGVEDVVEFAERSGQDPADDDTVRTWADREVTADDPRLRSWPPGRNEPCWCDSGRKYKKCCGSPSNR</sequence>
<gene>
    <name evidence="2" type="ORF">KGD83_12090</name>
</gene>
<feature type="compositionally biased region" description="Basic and acidic residues" evidence="1">
    <location>
        <begin position="292"/>
        <end position="309"/>
    </location>
</feature>
<evidence type="ECO:0000256" key="1">
    <source>
        <dbReference type="SAM" id="MobiDB-lite"/>
    </source>
</evidence>
<dbReference type="EMBL" id="CP074132">
    <property type="protein sequence ID" value="QUX31161.1"/>
    <property type="molecule type" value="Genomic_DNA"/>
</dbReference>
<feature type="region of interest" description="Disordered" evidence="1">
    <location>
        <begin position="281"/>
        <end position="315"/>
    </location>
</feature>
<reference evidence="3" key="1">
    <citation type="submission" date="2021-05" db="EMBL/GenBank/DDBJ databases">
        <title>Direct Submission.</title>
        <authorList>
            <person name="Li K."/>
            <person name="Gao J."/>
        </authorList>
    </citation>
    <scope>NUCLEOTIDE SEQUENCE [LARGE SCALE GENOMIC DNA]</scope>
    <source>
        <strain evidence="3">HDS12</strain>
    </source>
</reference>